<dbReference type="InterPro" id="IPR029058">
    <property type="entry name" value="AB_hydrolase_fold"/>
</dbReference>
<organism evidence="2 3">
    <name type="scientific">Luteimonas wenzhouensis</name>
    <dbReference type="NCBI Taxonomy" id="2599615"/>
    <lineage>
        <taxon>Bacteria</taxon>
        <taxon>Pseudomonadati</taxon>
        <taxon>Pseudomonadota</taxon>
        <taxon>Gammaproteobacteria</taxon>
        <taxon>Lysobacterales</taxon>
        <taxon>Lysobacteraceae</taxon>
        <taxon>Luteimonas</taxon>
    </lineage>
</organism>
<keyword evidence="2" id="KW-0378">Hydrolase</keyword>
<dbReference type="EMBL" id="VOHE01000004">
    <property type="protein sequence ID" value="TWT18743.1"/>
    <property type="molecule type" value="Genomic_DNA"/>
</dbReference>
<dbReference type="Pfam" id="PF00561">
    <property type="entry name" value="Abhydrolase_1"/>
    <property type="match status" value="1"/>
</dbReference>
<dbReference type="Gene3D" id="3.40.50.1820">
    <property type="entry name" value="alpha/beta hydrolase"/>
    <property type="match status" value="1"/>
</dbReference>
<dbReference type="SUPFAM" id="SSF53474">
    <property type="entry name" value="alpha/beta-Hydrolases"/>
    <property type="match status" value="1"/>
</dbReference>
<proteinExistence type="predicted"/>
<dbReference type="Proteomes" id="UP000315949">
    <property type="component" value="Unassembled WGS sequence"/>
</dbReference>
<dbReference type="OrthoDB" id="9779853at2"/>
<dbReference type="AlphaFoldDB" id="A0A5C5TX56"/>
<keyword evidence="3" id="KW-1185">Reference proteome</keyword>
<dbReference type="GO" id="GO:0016787">
    <property type="term" value="F:hydrolase activity"/>
    <property type="evidence" value="ECO:0007669"/>
    <property type="project" value="UniProtKB-KW"/>
</dbReference>
<evidence type="ECO:0000313" key="2">
    <source>
        <dbReference type="EMBL" id="TWT18743.1"/>
    </source>
</evidence>
<comment type="caution">
    <text evidence="2">The sequence shown here is derived from an EMBL/GenBank/DDBJ whole genome shotgun (WGS) entry which is preliminary data.</text>
</comment>
<dbReference type="RefSeq" id="WP_146312565.1">
    <property type="nucleotide sequence ID" value="NZ_VOHE01000004.1"/>
</dbReference>
<accession>A0A5C5TX56</accession>
<dbReference type="PANTHER" id="PTHR43689:SF8">
    <property type="entry name" value="ALPHA_BETA-HYDROLASES SUPERFAMILY PROTEIN"/>
    <property type="match status" value="1"/>
</dbReference>
<feature type="domain" description="AB hydrolase-1" evidence="1">
    <location>
        <begin position="30"/>
        <end position="246"/>
    </location>
</feature>
<dbReference type="InterPro" id="IPR000073">
    <property type="entry name" value="AB_hydrolase_1"/>
</dbReference>
<name>A0A5C5TX56_9GAMM</name>
<dbReference type="PRINTS" id="PR00111">
    <property type="entry name" value="ABHYDROLASE"/>
</dbReference>
<evidence type="ECO:0000313" key="3">
    <source>
        <dbReference type="Proteomes" id="UP000315949"/>
    </source>
</evidence>
<gene>
    <name evidence="2" type="ORF">FQY79_08820</name>
</gene>
<sequence>MESNERFVAVEGGRLFVRHWRPQRRDACAPPLLLLHDSLGSVAQWRDFPARLATASRRDVIAYDRLGFGRSTPRAARHSLDFIDEEARGGLPALLAGLGLERYALLGHSVGGGMALTAAAFDPERCAGVVSMSAQAFVEQRTVEGVRRTQQEFARPGGLGKLAFWHGARAAWVLDAWTGTWLDPAFAGWSLDAVLPRVRCPVLALHGDRDEYGSEAFPRRIAEGVGGPARMVVLEDCGHMPHREHPERVLAEVVAFLAEVA</sequence>
<reference evidence="2 3" key="1">
    <citation type="submission" date="2019-07" db="EMBL/GenBank/DDBJ databases">
        <title>Luteimonas sp. YD-1 nov., isolated from acidic soil.</title>
        <authorList>
            <person name="Zhou J."/>
        </authorList>
    </citation>
    <scope>NUCLEOTIDE SEQUENCE [LARGE SCALE GENOMIC DNA]</scope>
    <source>
        <strain evidence="2 3">YD-1</strain>
    </source>
</reference>
<evidence type="ECO:0000259" key="1">
    <source>
        <dbReference type="Pfam" id="PF00561"/>
    </source>
</evidence>
<dbReference type="PANTHER" id="PTHR43689">
    <property type="entry name" value="HYDROLASE"/>
    <property type="match status" value="1"/>
</dbReference>
<protein>
    <submittedName>
        <fullName evidence="2">Alpha/beta hydrolase</fullName>
    </submittedName>
</protein>